<dbReference type="InterPro" id="IPR029032">
    <property type="entry name" value="AhpD-like"/>
</dbReference>
<gene>
    <name evidence="2" type="ORF">KBTEX_04241</name>
</gene>
<dbReference type="EMBL" id="MN079442">
    <property type="protein sequence ID" value="QEA07876.1"/>
    <property type="molecule type" value="Genomic_DNA"/>
</dbReference>
<dbReference type="AlphaFoldDB" id="A0A5B8RGZ3"/>
<evidence type="ECO:0000313" key="2">
    <source>
        <dbReference type="EMBL" id="QEA07876.1"/>
    </source>
</evidence>
<organism evidence="2">
    <name type="scientific">uncultured organism</name>
    <dbReference type="NCBI Taxonomy" id="155900"/>
    <lineage>
        <taxon>unclassified sequences</taxon>
        <taxon>environmental samples</taxon>
    </lineage>
</organism>
<proteinExistence type="predicted"/>
<dbReference type="GO" id="GO:0051920">
    <property type="term" value="F:peroxiredoxin activity"/>
    <property type="evidence" value="ECO:0007669"/>
    <property type="project" value="InterPro"/>
</dbReference>
<reference evidence="2" key="1">
    <citation type="submission" date="2019-06" db="EMBL/GenBank/DDBJ databases">
        <authorList>
            <person name="Murdoch R.W."/>
            <person name="Fathepure B."/>
        </authorList>
    </citation>
    <scope>NUCLEOTIDE SEQUENCE</scope>
</reference>
<dbReference type="SUPFAM" id="SSF69118">
    <property type="entry name" value="AhpD-like"/>
    <property type="match status" value="1"/>
</dbReference>
<dbReference type="InterPro" id="IPR003779">
    <property type="entry name" value="CMD-like"/>
</dbReference>
<dbReference type="Pfam" id="PF02627">
    <property type="entry name" value="CMD"/>
    <property type="match status" value="1"/>
</dbReference>
<accession>A0A5B8RGZ3</accession>
<feature type="domain" description="Carboxymuconolactone decarboxylase-like" evidence="1">
    <location>
        <begin position="3"/>
        <end position="40"/>
    </location>
</feature>
<protein>
    <recommendedName>
        <fullName evidence="1">Carboxymuconolactone decarboxylase-like domain-containing protein</fullName>
    </recommendedName>
</protein>
<dbReference type="Gene3D" id="1.20.1290.10">
    <property type="entry name" value="AhpD-like"/>
    <property type="match status" value="1"/>
</dbReference>
<name>A0A5B8RGZ3_9ZZZZ</name>
<evidence type="ECO:0000259" key="1">
    <source>
        <dbReference type="Pfam" id="PF02627"/>
    </source>
</evidence>
<sequence>MLTHGALEAGANPEAIVETRSVAVLVGGGPSLTYATHVLEAMEQFRAARG</sequence>